<feature type="transmembrane region" description="Helical" evidence="8">
    <location>
        <begin position="449"/>
        <end position="482"/>
    </location>
</feature>
<evidence type="ECO:0000256" key="7">
    <source>
        <dbReference type="SAM" id="MobiDB-lite"/>
    </source>
</evidence>
<feature type="transmembrane region" description="Helical" evidence="8">
    <location>
        <begin position="1094"/>
        <end position="1112"/>
    </location>
</feature>
<feature type="transmembrane region" description="Helical" evidence="8">
    <location>
        <begin position="708"/>
        <end position="727"/>
    </location>
</feature>
<feature type="transmembrane region" description="Helical" evidence="8">
    <location>
        <begin position="799"/>
        <end position="817"/>
    </location>
</feature>
<keyword evidence="10" id="KW-1185">Reference proteome</keyword>
<feature type="transmembrane region" description="Helical" evidence="8">
    <location>
        <begin position="1118"/>
        <end position="1136"/>
    </location>
</feature>
<evidence type="ECO:0000256" key="1">
    <source>
        <dbReference type="ARBA" id="ARBA00004141"/>
    </source>
</evidence>
<evidence type="ECO:0000256" key="6">
    <source>
        <dbReference type="ARBA" id="ARBA00023136"/>
    </source>
</evidence>
<feature type="transmembrane region" description="Helical" evidence="8">
    <location>
        <begin position="145"/>
        <end position="163"/>
    </location>
</feature>
<feature type="transmembrane region" description="Helical" evidence="8">
    <location>
        <begin position="1287"/>
        <end position="1315"/>
    </location>
</feature>
<dbReference type="PANTHER" id="PTHR31645">
    <property type="entry name" value="OLIGOPEPTIDE TRANSPORTER YGL114W-RELATED"/>
    <property type="match status" value="1"/>
</dbReference>
<proteinExistence type="inferred from homology"/>
<evidence type="ECO:0000256" key="2">
    <source>
        <dbReference type="ARBA" id="ARBA00010276"/>
    </source>
</evidence>
<keyword evidence="5 8" id="KW-1133">Transmembrane helix</keyword>
<evidence type="ECO:0000313" key="10">
    <source>
        <dbReference type="Proteomes" id="UP001485043"/>
    </source>
</evidence>
<feature type="transmembrane region" description="Helical" evidence="8">
    <location>
        <begin position="960"/>
        <end position="981"/>
    </location>
</feature>
<dbReference type="GO" id="GO:0035673">
    <property type="term" value="F:oligopeptide transmembrane transporter activity"/>
    <property type="evidence" value="ECO:0007669"/>
    <property type="project" value="InterPro"/>
</dbReference>
<dbReference type="PANTHER" id="PTHR31645:SF0">
    <property type="entry name" value="OLIGOPEPTIDE TRANSPORTER YGL114W-RELATED"/>
    <property type="match status" value="1"/>
</dbReference>
<evidence type="ECO:0000256" key="8">
    <source>
        <dbReference type="SAM" id="Phobius"/>
    </source>
</evidence>
<keyword evidence="3" id="KW-0813">Transport</keyword>
<organism evidence="9 10">
    <name type="scientific">Apatococcus fuscideae</name>
    <dbReference type="NCBI Taxonomy" id="2026836"/>
    <lineage>
        <taxon>Eukaryota</taxon>
        <taxon>Viridiplantae</taxon>
        <taxon>Chlorophyta</taxon>
        <taxon>core chlorophytes</taxon>
        <taxon>Trebouxiophyceae</taxon>
        <taxon>Chlorellales</taxon>
        <taxon>Chlorellaceae</taxon>
        <taxon>Apatococcus</taxon>
    </lineage>
</organism>
<dbReference type="Proteomes" id="UP001485043">
    <property type="component" value="Unassembled WGS sequence"/>
</dbReference>
<comment type="subcellular location">
    <subcellularLocation>
        <location evidence="1">Membrane</location>
        <topology evidence="1">Multi-pass membrane protein</topology>
    </subcellularLocation>
</comment>
<accession>A0AAW1THX2</accession>
<dbReference type="NCBIfam" id="TIGR00728">
    <property type="entry name" value="OPT_sfam"/>
    <property type="match status" value="2"/>
</dbReference>
<evidence type="ECO:0000313" key="9">
    <source>
        <dbReference type="EMBL" id="KAK9867854.1"/>
    </source>
</evidence>
<feature type="transmembrane region" description="Helical" evidence="8">
    <location>
        <begin position="204"/>
        <end position="221"/>
    </location>
</feature>
<comment type="caution">
    <text evidence="9">The sequence shown here is derived from an EMBL/GenBank/DDBJ whole genome shotgun (WGS) entry which is preliminary data.</text>
</comment>
<evidence type="ECO:0000256" key="3">
    <source>
        <dbReference type="ARBA" id="ARBA00022448"/>
    </source>
</evidence>
<protein>
    <recommendedName>
        <fullName evidence="11">Oligopeptide transporter</fullName>
    </recommendedName>
</protein>
<dbReference type="InterPro" id="IPR045035">
    <property type="entry name" value="YSL-like"/>
</dbReference>
<comment type="similarity">
    <text evidence="2">Belongs to the YSL (TC 2.A.67.2) family.</text>
</comment>
<feature type="transmembrane region" description="Helical" evidence="8">
    <location>
        <begin position="30"/>
        <end position="48"/>
    </location>
</feature>
<feature type="transmembrane region" description="Helical" evidence="8">
    <location>
        <begin position="1068"/>
        <end position="1087"/>
    </location>
</feature>
<feature type="transmembrane region" description="Helical" evidence="8">
    <location>
        <begin position="387"/>
        <end position="409"/>
    </location>
</feature>
<dbReference type="InterPro" id="IPR004813">
    <property type="entry name" value="OPT"/>
</dbReference>
<feature type="transmembrane region" description="Helical" evidence="8">
    <location>
        <begin position="416"/>
        <end position="437"/>
    </location>
</feature>
<feature type="transmembrane region" description="Helical" evidence="8">
    <location>
        <begin position="684"/>
        <end position="702"/>
    </location>
</feature>
<feature type="transmembrane region" description="Helical" evidence="8">
    <location>
        <begin position="1157"/>
        <end position="1182"/>
    </location>
</feature>
<name>A0AAW1THX2_9CHLO</name>
<feature type="transmembrane region" description="Helical" evidence="8">
    <location>
        <begin position="54"/>
        <end position="73"/>
    </location>
</feature>
<evidence type="ECO:0000256" key="4">
    <source>
        <dbReference type="ARBA" id="ARBA00022692"/>
    </source>
</evidence>
<dbReference type="Pfam" id="PF03169">
    <property type="entry name" value="OPT"/>
    <property type="match status" value="2"/>
</dbReference>
<feature type="transmembrane region" description="Helical" evidence="8">
    <location>
        <begin position="918"/>
        <end position="940"/>
    </location>
</feature>
<keyword evidence="4 8" id="KW-0812">Transmembrane</keyword>
<dbReference type="EMBL" id="JALJOV010000060">
    <property type="protein sequence ID" value="KAK9867854.1"/>
    <property type="molecule type" value="Genomic_DNA"/>
</dbReference>
<feature type="region of interest" description="Disordered" evidence="7">
    <location>
        <begin position="1"/>
        <end position="20"/>
    </location>
</feature>
<feature type="transmembrane region" description="Helical" evidence="8">
    <location>
        <begin position="1194"/>
        <end position="1211"/>
    </location>
</feature>
<sequence>MEDIALGSTETQKEAAPRIPPVNEQITPRALLAGLVVVFLLCIMTHRSNMSTGVVPPLSVSAGLLGFAILRGFTFLMEWRGHAVRPFTPQENTVVQTCAVAGAAVAFSAGFGSAIPGMDRVSYEVLGNTLGNRSEDVVEPLPSKVFPFVFLIALLGIFMLVNLRRTLIVDIRLPWPSSTATGVLINNFHHATGKAAANVQIQCLLEWFAAAFLFSFIKWFFSGRSGAACGFANFPTLGLKALKWGWNFDFQLIYVGAGMLCPPLVPYSMLIGAVASWGIMWPVIAGKRGEWYPREFDAESFSFQGLFGYKVFIAMALILGDGLYSLIKILYNIVQRLRVARTLKQQQQPEMSEAEYAEEQKYSLQLPEDQHDRRVRTQYFLQESLPWWTGLVGYSGFLVLGVSFIPLLYPAARWYWVLLCYLMAPILAIPNAFGTALTDFNFASTYGKLTIFLFAAWAGAAGQGVIAGLVLCSVVLATVYSSTELMQDMRTGYLTMTSAKSMFLAQLAGAGMGCILAPATFFMIYYAFPDVGQPNSEWPIRFAPIYRGVAAVGITGLSSLPRHCLSLSIAWFCIGIALDAARDLTPRRWQSYIPHPVGMAIPMYLGAFLSIDYSLTNFRRQPWEQAQDFGKGEIEPASPTASLGQPNEDENVFLLADEALIGTDSQKEAAPVVPPVQEQITPRALLAGLLVVFLLCIMTHRASLSTGVVPPLSVSAGLLGFAILRAFTLVMEWRGHAVRPFTPQENTVVQTCAVAGAAVAASAGFGDSIPGMDQTSYEVLGNTQGNSSEDVLEPSASRVFPFVFLVAMLGIFMLVNLRRVLIIDIRLPWPSSTATGVLINSFHRAASAGAANVQMQCLLEWLATAFLFSFIKWSFSGQSGVACGFANFPTLGLSALKWGWNFDFQLIYVGAGMLCPPVVPYSMVIGALASWGVMWPVIAGKRGAWYSSEFDAESYSFQGLFAYKVFVAMGLILGDGIYSLTKTLYIILQRMRAASLQKQQQQPEMTAAEYAEEQRYSLQLPEDQQVRRIRTQYFLQEALPWWSGLVGYTGLLFLGVTIIPLLYPAARWYWVLLCYLMAPILAIPNAFGTGMTDYNFAATYGKLTIFLFAMWAGAEGRGVMAGLALCTVVFAPVYSSTELMQDMRTGYLTMTSAKSMFLAQLAGAGMGCILAPATFFLIFYAFPDVGQPNSEWPIRFAPIYRGVAAVSITGFQSLPRHCLSLSIAWFCIGLALDAARDLSNRKWQAYIPNPVGMAIPMYLGAFLSIDYSVGALARLVWRMKNAEAEALLMPAVATGLIAGDGLWTIPAALLGFAGIQPPFCMSFNSTG</sequence>
<evidence type="ECO:0000256" key="5">
    <source>
        <dbReference type="ARBA" id="ARBA00022989"/>
    </source>
</evidence>
<feature type="transmembrane region" description="Helical" evidence="8">
    <location>
        <begin position="1218"/>
        <end position="1235"/>
    </location>
</feature>
<reference evidence="9 10" key="1">
    <citation type="journal article" date="2024" name="Nat. Commun.">
        <title>Phylogenomics reveals the evolutionary origins of lichenization in chlorophyte algae.</title>
        <authorList>
            <person name="Puginier C."/>
            <person name="Libourel C."/>
            <person name="Otte J."/>
            <person name="Skaloud P."/>
            <person name="Haon M."/>
            <person name="Grisel S."/>
            <person name="Petersen M."/>
            <person name="Berrin J.G."/>
            <person name="Delaux P.M."/>
            <person name="Dal Grande F."/>
            <person name="Keller J."/>
        </authorList>
    </citation>
    <scope>NUCLEOTIDE SEQUENCE [LARGE SCALE GENOMIC DNA]</scope>
    <source>
        <strain evidence="9 10">SAG 2523</strain>
    </source>
</reference>
<feature type="transmembrane region" description="Helical" evidence="8">
    <location>
        <begin position="306"/>
        <end position="327"/>
    </location>
</feature>
<gene>
    <name evidence="9" type="ORF">WJX84_009988</name>
</gene>
<dbReference type="GO" id="GO:0016020">
    <property type="term" value="C:membrane"/>
    <property type="evidence" value="ECO:0007669"/>
    <property type="project" value="UniProtKB-SubCell"/>
</dbReference>
<feature type="transmembrane region" description="Helical" evidence="8">
    <location>
        <begin position="593"/>
        <end position="611"/>
    </location>
</feature>
<evidence type="ECO:0008006" key="11">
    <source>
        <dbReference type="Google" id="ProtNLM"/>
    </source>
</evidence>
<feature type="transmembrane region" description="Helical" evidence="8">
    <location>
        <begin position="264"/>
        <end position="285"/>
    </location>
</feature>
<feature type="transmembrane region" description="Helical" evidence="8">
    <location>
        <begin position="503"/>
        <end position="528"/>
    </location>
</feature>
<feature type="transmembrane region" description="Helical" evidence="8">
    <location>
        <begin position="1038"/>
        <end position="1062"/>
    </location>
</feature>
<feature type="transmembrane region" description="Helical" evidence="8">
    <location>
        <begin position="1255"/>
        <end position="1275"/>
    </location>
</feature>
<keyword evidence="6 8" id="KW-0472">Membrane</keyword>